<keyword evidence="4" id="KW-0862">Zinc</keyword>
<dbReference type="InterPro" id="IPR013658">
    <property type="entry name" value="SGL"/>
</dbReference>
<accession>A0A543PDH8</accession>
<dbReference type="Proteomes" id="UP000319865">
    <property type="component" value="Unassembled WGS sequence"/>
</dbReference>
<keyword evidence="7" id="KW-1185">Reference proteome</keyword>
<dbReference type="PANTHER" id="PTHR47572">
    <property type="entry name" value="LIPOPROTEIN-RELATED"/>
    <property type="match status" value="1"/>
</dbReference>
<gene>
    <name evidence="6" type="ORF">FHU33_1538</name>
</gene>
<dbReference type="OrthoDB" id="241638at2"/>
<feature type="active site" description="Proton donor/acceptor" evidence="3">
    <location>
        <position position="223"/>
    </location>
</feature>
<comment type="similarity">
    <text evidence="1">Belongs to the SMP-30/CGR1 family.</text>
</comment>
<dbReference type="SUPFAM" id="SSF63829">
    <property type="entry name" value="Calcium-dependent phosphotriesterase"/>
    <property type="match status" value="1"/>
</dbReference>
<reference evidence="6 7" key="1">
    <citation type="submission" date="2019-06" db="EMBL/GenBank/DDBJ databases">
        <title>Sequencing the genomes of 1000 actinobacteria strains.</title>
        <authorList>
            <person name="Klenk H.-P."/>
        </authorList>
    </citation>
    <scope>NUCLEOTIDE SEQUENCE [LARGE SCALE GENOMIC DNA]</scope>
    <source>
        <strain evidence="6 7">DSM 46837</strain>
    </source>
</reference>
<feature type="binding site" evidence="4">
    <location>
        <position position="172"/>
    </location>
    <ligand>
        <name>a divalent metal cation</name>
        <dbReference type="ChEBI" id="CHEBI:60240"/>
    </ligand>
</feature>
<evidence type="ECO:0000259" key="5">
    <source>
        <dbReference type="Pfam" id="PF08450"/>
    </source>
</evidence>
<dbReference type="Pfam" id="PF08450">
    <property type="entry name" value="SGL"/>
    <property type="match status" value="1"/>
</dbReference>
<name>A0A543PDH8_9ACTN</name>
<dbReference type="InterPro" id="IPR011042">
    <property type="entry name" value="6-blade_b-propeller_TolB-like"/>
</dbReference>
<evidence type="ECO:0000256" key="3">
    <source>
        <dbReference type="PIRSR" id="PIRSR605511-1"/>
    </source>
</evidence>
<protein>
    <submittedName>
        <fullName evidence="6">Sugar lactone lactonase YvrE</fullName>
    </submittedName>
</protein>
<evidence type="ECO:0000256" key="2">
    <source>
        <dbReference type="ARBA" id="ARBA00022801"/>
    </source>
</evidence>
<dbReference type="GO" id="GO:0046872">
    <property type="term" value="F:metal ion binding"/>
    <property type="evidence" value="ECO:0007669"/>
    <property type="project" value="UniProtKB-KW"/>
</dbReference>
<feature type="binding site" evidence="4">
    <location>
        <position position="223"/>
    </location>
    <ligand>
        <name>a divalent metal cation</name>
        <dbReference type="ChEBI" id="CHEBI:60240"/>
    </ligand>
</feature>
<dbReference type="RefSeq" id="WP_142024802.1">
    <property type="nucleotide sequence ID" value="NZ_VFQE01000001.1"/>
</dbReference>
<feature type="domain" description="SMP-30/Gluconolactonase/LRE-like region" evidence="5">
    <location>
        <begin position="27"/>
        <end position="278"/>
    </location>
</feature>
<evidence type="ECO:0000256" key="1">
    <source>
        <dbReference type="ARBA" id="ARBA00008853"/>
    </source>
</evidence>
<keyword evidence="4" id="KW-0479">Metal-binding</keyword>
<feature type="binding site" evidence="4">
    <location>
        <position position="115"/>
    </location>
    <ligand>
        <name>substrate</name>
    </ligand>
</feature>
<dbReference type="AlphaFoldDB" id="A0A543PDH8"/>
<dbReference type="InterPro" id="IPR005511">
    <property type="entry name" value="SMP-30"/>
</dbReference>
<feature type="binding site" evidence="4">
    <location>
        <position position="29"/>
    </location>
    <ligand>
        <name>a divalent metal cation</name>
        <dbReference type="ChEBI" id="CHEBI:60240"/>
    </ligand>
</feature>
<dbReference type="PRINTS" id="PR01790">
    <property type="entry name" value="SMP30FAMILY"/>
</dbReference>
<evidence type="ECO:0000313" key="7">
    <source>
        <dbReference type="Proteomes" id="UP000319865"/>
    </source>
</evidence>
<dbReference type="Gene3D" id="2.120.10.30">
    <property type="entry name" value="TolB, C-terminal domain"/>
    <property type="match status" value="1"/>
</dbReference>
<dbReference type="PANTHER" id="PTHR47572:SF4">
    <property type="entry name" value="LACTONASE DRP35"/>
    <property type="match status" value="1"/>
</dbReference>
<dbReference type="EMBL" id="VFQE01000001">
    <property type="protein sequence ID" value="TQN42144.1"/>
    <property type="molecule type" value="Genomic_DNA"/>
</dbReference>
<comment type="caution">
    <text evidence="6">The sequence shown here is derived from an EMBL/GenBank/DDBJ whole genome shotgun (WGS) entry which is preliminary data.</text>
</comment>
<dbReference type="GO" id="GO:0016787">
    <property type="term" value="F:hydrolase activity"/>
    <property type="evidence" value="ECO:0007669"/>
    <property type="project" value="UniProtKB-KW"/>
</dbReference>
<evidence type="ECO:0000256" key="4">
    <source>
        <dbReference type="PIRSR" id="PIRSR605511-2"/>
    </source>
</evidence>
<keyword evidence="2" id="KW-0378">Hydrolase</keyword>
<proteinExistence type="inferred from homology"/>
<dbReference type="InterPro" id="IPR051262">
    <property type="entry name" value="SMP-30/CGR1_Lactonase"/>
</dbReference>
<evidence type="ECO:0000313" key="6">
    <source>
        <dbReference type="EMBL" id="TQN42144.1"/>
    </source>
</evidence>
<sequence length="299" mass="31858">MTRPGAELAAIFGAEPVVERIGSGFRFTEGPVWNPAEGALYFSDMPGDVRRRWTEDDGVSEVRRPSNKGNGMAYDARGALLVCEHSTSRVVREEPDGSTTVLASHWEGRELNSPNDVIVTLSGDVYFTDPTYGRTAGFGVERKQELDFQGVYQIPAGTDRLELVAADFEQPNGLCMSPDESVLYVNDTARAHIRAFRMGPVGPESRGPVLAEGLGGGDDGVADGMKTDSAGNIYVTGPGGVWALDPSGAHLGTLGVPEVVGNLNWGGPGWSTLFLTASTSLYRVRTNAVGAPVPNMRRA</sequence>
<organism evidence="6 7">
    <name type="scientific">Blastococcus colisei</name>
    <dbReference type="NCBI Taxonomy" id="1564162"/>
    <lineage>
        <taxon>Bacteria</taxon>
        <taxon>Bacillati</taxon>
        <taxon>Actinomycetota</taxon>
        <taxon>Actinomycetes</taxon>
        <taxon>Geodermatophilales</taxon>
        <taxon>Geodermatophilaceae</taxon>
        <taxon>Blastococcus</taxon>
    </lineage>
</organism>
<comment type="cofactor">
    <cofactor evidence="4">
        <name>Zn(2+)</name>
        <dbReference type="ChEBI" id="CHEBI:29105"/>
    </cofactor>
    <text evidence="4">Binds 1 divalent metal cation per subunit.</text>
</comment>